<organism evidence="2 3">
    <name type="scientific">Enterococcus canis</name>
    <dbReference type="NCBI Taxonomy" id="214095"/>
    <lineage>
        <taxon>Bacteria</taxon>
        <taxon>Bacillati</taxon>
        <taxon>Bacillota</taxon>
        <taxon>Bacilli</taxon>
        <taxon>Lactobacillales</taxon>
        <taxon>Enterococcaceae</taxon>
        <taxon>Enterococcus</taxon>
    </lineage>
</organism>
<keyword evidence="3" id="KW-1185">Reference proteome</keyword>
<feature type="transmembrane region" description="Helical" evidence="1">
    <location>
        <begin position="6"/>
        <end position="24"/>
    </location>
</feature>
<evidence type="ECO:0000313" key="2">
    <source>
        <dbReference type="EMBL" id="OJG18586.1"/>
    </source>
</evidence>
<dbReference type="AlphaFoldDB" id="A0A1L8RFN2"/>
<reference evidence="2 3" key="1">
    <citation type="submission" date="2014-12" db="EMBL/GenBank/DDBJ databases">
        <title>Draft genome sequences of 29 type strains of Enterococci.</title>
        <authorList>
            <person name="Zhong Z."/>
            <person name="Sun Z."/>
            <person name="Liu W."/>
            <person name="Zhang W."/>
            <person name="Zhang H."/>
        </authorList>
    </citation>
    <scope>NUCLEOTIDE SEQUENCE [LARGE SCALE GENOMIC DNA]</scope>
    <source>
        <strain evidence="2 3">DSM 17029</strain>
    </source>
</reference>
<keyword evidence="1" id="KW-0812">Transmembrane</keyword>
<evidence type="ECO:0000313" key="3">
    <source>
        <dbReference type="Proteomes" id="UP000181884"/>
    </source>
</evidence>
<dbReference type="RefSeq" id="WP_067395545.1">
    <property type="nucleotide sequence ID" value="NZ_JXKH01000004.1"/>
</dbReference>
<dbReference type="Proteomes" id="UP000181884">
    <property type="component" value="Unassembled WGS sequence"/>
</dbReference>
<keyword evidence="1" id="KW-1133">Transmembrane helix</keyword>
<gene>
    <name evidence="2" type="ORF">RU97_GL001983</name>
</gene>
<evidence type="ECO:0000256" key="1">
    <source>
        <dbReference type="SAM" id="Phobius"/>
    </source>
</evidence>
<accession>A0A1L8RFN2</accession>
<protein>
    <submittedName>
        <fullName evidence="2">Uncharacterized protein</fullName>
    </submittedName>
</protein>
<proteinExistence type="predicted"/>
<dbReference type="EMBL" id="JXKH01000004">
    <property type="protein sequence ID" value="OJG18586.1"/>
    <property type="molecule type" value="Genomic_DNA"/>
</dbReference>
<name>A0A1L8RFN2_9ENTE</name>
<comment type="caution">
    <text evidence="2">The sequence shown here is derived from an EMBL/GenBank/DDBJ whole genome shotgun (WGS) entry which is preliminary data.</text>
</comment>
<sequence length="61" mass="6787">MQIAEVIAYLVILAPCLTALFELLTQVVKFLQAIVDARSSKKNKKKCKKNNHLVTLTSQDG</sequence>
<keyword evidence="1" id="KW-0472">Membrane</keyword>
<dbReference type="STRING" id="214095.RU97_GL001983"/>